<organism evidence="5 6">
    <name type="scientific">Streptomyces aidingensis</name>
    <dbReference type="NCBI Taxonomy" id="910347"/>
    <lineage>
        <taxon>Bacteria</taxon>
        <taxon>Bacillati</taxon>
        <taxon>Actinomycetota</taxon>
        <taxon>Actinomycetes</taxon>
        <taxon>Kitasatosporales</taxon>
        <taxon>Streptomycetaceae</taxon>
        <taxon>Streptomyces</taxon>
    </lineage>
</organism>
<evidence type="ECO:0000256" key="1">
    <source>
        <dbReference type="ARBA" id="ARBA00022741"/>
    </source>
</evidence>
<dbReference type="PROSITE" id="PS50125">
    <property type="entry name" value="GUANYLATE_CYCLASE_2"/>
    <property type="match status" value="1"/>
</dbReference>
<keyword evidence="2" id="KW-0067">ATP-binding</keyword>
<dbReference type="AlphaFoldDB" id="A0A1I1H6W8"/>
<dbReference type="Gene3D" id="1.25.40.10">
    <property type="entry name" value="Tetratricopeptide repeat domain"/>
    <property type="match status" value="1"/>
</dbReference>
<feature type="region of interest" description="Disordered" evidence="3">
    <location>
        <begin position="1058"/>
        <end position="1083"/>
    </location>
</feature>
<dbReference type="InterPro" id="IPR041664">
    <property type="entry name" value="AAA_16"/>
</dbReference>
<sequence>MSPPSRPAPCPSCAEPPPAQAAFCPRCGTPCAAPPGGGAPEERRVVTVVFCDLVGSTALAGRLDPEALRAVTLRYFTLMRDRIEAHGGTVEKYIGDAVMAVFGVPVRHEDDARRALAAALDMVAGLETLNTGLGRDYGVRLGVRIGVNTGEVVAGTDPAARQALVTGEVVNVAARLEQQAAAGEILIGPATALAAGPAAVTEDVGELALRGKRDPVPARRLLDLHADDPERTRRFDTPFVGREPELAQLGLLLDRLAAEPRSHLVTVYGEAGAGKTRLLREWLGGRAGAAAAVHGAGRCRPYGEHGSLAPLADAVGQALAGAGPGPFAALTGGERAEADAARTLLRRGLLADGTPSPSPDDTCLALHVLLSVLARHRPLVLVLDDVHWATAELLEMTGRLLDELDDAAVAVVCAARPELLERHPGWGSGRLRSLSLTLGGLARHEAAALAAAMTGGPADGPAEVTAHARRAAAAPARAPDQVLADALERAEGNPLHLEHLLEHLLAMSAGAPAGRAPAATGLPPTLQGLLGARIDALDPEERTLLQLAAVLGREFGRTELAALAVTETEPAAADPAADCAGLLRRLVRRRMLEPVRRTLTADPGLRFGSGLVQEAAYDGMAKAVRARRHLKAAEVLSAQGAPDAAVGPHLARAHHYRTQLGGPGGTDPAGRDLRDRAARTLLRAGAAAQARSDLPWAADLLARARELCVPADPFAAEAARRLGEVRAAAGAAEEGRALLTEALRTARAAGDGLGAAHAELALAALDPRHGSAADAARRALPLFTAAGDDQGIARACVRTAQERQRRGRHAEAESLLHRALTHAARADAEPERAMALGAVGISLWRGPTPVPEAVARCRELLDGHGTGRPTVRAVLGCPLAVLLALQERWTEARERLAEAEKLARGLGYAEAAVFVPLFAAEIESLAGRTGQVPALLDAAGRACRELGDTGTPAAIERLRARTLLEDADGSAALDLPDPREAGLPPAESADADGLRARAHALAGRTGRALELAGRAAEAAESTDSPVVRGTAALDLARTLHALDRPRQAADAAAAARRHFAAKGHRPGQARAAAFPDPPPEVMS</sequence>
<evidence type="ECO:0000313" key="6">
    <source>
        <dbReference type="Proteomes" id="UP000199207"/>
    </source>
</evidence>
<evidence type="ECO:0000313" key="5">
    <source>
        <dbReference type="EMBL" id="SFC17163.1"/>
    </source>
</evidence>
<evidence type="ECO:0000256" key="2">
    <source>
        <dbReference type="ARBA" id="ARBA00022840"/>
    </source>
</evidence>
<dbReference type="PANTHER" id="PTHR16305">
    <property type="entry name" value="TESTICULAR SOLUBLE ADENYLYL CYCLASE"/>
    <property type="match status" value="1"/>
</dbReference>
<dbReference type="InterPro" id="IPR011990">
    <property type="entry name" value="TPR-like_helical_dom_sf"/>
</dbReference>
<dbReference type="SUPFAM" id="SSF52540">
    <property type="entry name" value="P-loop containing nucleoside triphosphate hydrolases"/>
    <property type="match status" value="1"/>
</dbReference>
<dbReference type="Pfam" id="PF13191">
    <property type="entry name" value="AAA_16"/>
    <property type="match status" value="1"/>
</dbReference>
<dbReference type="SUPFAM" id="SSF48452">
    <property type="entry name" value="TPR-like"/>
    <property type="match status" value="1"/>
</dbReference>
<proteinExistence type="predicted"/>
<dbReference type="SMART" id="SM00044">
    <property type="entry name" value="CYCc"/>
    <property type="match status" value="1"/>
</dbReference>
<evidence type="ECO:0000259" key="4">
    <source>
        <dbReference type="PROSITE" id="PS50125"/>
    </source>
</evidence>
<protein>
    <submittedName>
        <fullName evidence="5">Predicted ATPase</fullName>
    </submittedName>
</protein>
<name>A0A1I1H6W8_9ACTN</name>
<dbReference type="PANTHER" id="PTHR16305:SF28">
    <property type="entry name" value="GUANYLATE CYCLASE DOMAIN-CONTAINING PROTEIN"/>
    <property type="match status" value="1"/>
</dbReference>
<dbReference type="Gene3D" id="3.30.70.1230">
    <property type="entry name" value="Nucleotide cyclase"/>
    <property type="match status" value="1"/>
</dbReference>
<dbReference type="GO" id="GO:0004016">
    <property type="term" value="F:adenylate cyclase activity"/>
    <property type="evidence" value="ECO:0007669"/>
    <property type="project" value="TreeGrafter"/>
</dbReference>
<dbReference type="CDD" id="cd07302">
    <property type="entry name" value="CHD"/>
    <property type="match status" value="1"/>
</dbReference>
<dbReference type="EMBL" id="FOLM01000002">
    <property type="protein sequence ID" value="SFC17163.1"/>
    <property type="molecule type" value="Genomic_DNA"/>
</dbReference>
<evidence type="ECO:0000256" key="3">
    <source>
        <dbReference type="SAM" id="MobiDB-lite"/>
    </source>
</evidence>
<dbReference type="GO" id="GO:0005737">
    <property type="term" value="C:cytoplasm"/>
    <property type="evidence" value="ECO:0007669"/>
    <property type="project" value="TreeGrafter"/>
</dbReference>
<feature type="domain" description="Guanylate cyclase" evidence="4">
    <location>
        <begin position="47"/>
        <end position="177"/>
    </location>
</feature>
<dbReference type="InterPro" id="IPR029787">
    <property type="entry name" value="Nucleotide_cyclase"/>
</dbReference>
<gene>
    <name evidence="5" type="ORF">SAMN05421773_102194</name>
</gene>
<dbReference type="RefSeq" id="WP_093837513.1">
    <property type="nucleotide sequence ID" value="NZ_FOLM01000002.1"/>
</dbReference>
<feature type="compositionally biased region" description="Basic residues" evidence="3">
    <location>
        <begin position="1058"/>
        <end position="1067"/>
    </location>
</feature>
<feature type="region of interest" description="Disordered" evidence="3">
    <location>
        <begin position="969"/>
        <end position="992"/>
    </location>
</feature>
<dbReference type="GO" id="GO:0005524">
    <property type="term" value="F:ATP binding"/>
    <property type="evidence" value="ECO:0007669"/>
    <property type="project" value="UniProtKB-KW"/>
</dbReference>
<dbReference type="GO" id="GO:0009190">
    <property type="term" value="P:cyclic nucleotide biosynthetic process"/>
    <property type="evidence" value="ECO:0007669"/>
    <property type="project" value="InterPro"/>
</dbReference>
<dbReference type="InterPro" id="IPR027417">
    <property type="entry name" value="P-loop_NTPase"/>
</dbReference>
<accession>A0A1I1H6W8</accession>
<dbReference type="OrthoDB" id="5476461at2"/>
<keyword evidence="6" id="KW-1185">Reference proteome</keyword>
<dbReference type="Proteomes" id="UP000199207">
    <property type="component" value="Unassembled WGS sequence"/>
</dbReference>
<keyword evidence="1" id="KW-0547">Nucleotide-binding</keyword>
<reference evidence="5 6" key="1">
    <citation type="submission" date="2016-10" db="EMBL/GenBank/DDBJ databases">
        <authorList>
            <person name="de Groot N.N."/>
        </authorList>
    </citation>
    <scope>NUCLEOTIDE SEQUENCE [LARGE SCALE GENOMIC DNA]</scope>
    <source>
        <strain evidence="5 6">CGMCC 4.5739</strain>
    </source>
</reference>
<dbReference type="SUPFAM" id="SSF55073">
    <property type="entry name" value="Nucleotide cyclase"/>
    <property type="match status" value="1"/>
</dbReference>
<dbReference type="InterPro" id="IPR001054">
    <property type="entry name" value="A/G_cyclase"/>
</dbReference>
<dbReference type="STRING" id="910347.SAMN05421773_102194"/>
<dbReference type="Pfam" id="PF00211">
    <property type="entry name" value="Guanylate_cyc"/>
    <property type="match status" value="1"/>
</dbReference>
<dbReference type="GO" id="GO:0035556">
    <property type="term" value="P:intracellular signal transduction"/>
    <property type="evidence" value="ECO:0007669"/>
    <property type="project" value="InterPro"/>
</dbReference>